<evidence type="ECO:0000256" key="1">
    <source>
        <dbReference type="SAM" id="MobiDB-lite"/>
    </source>
</evidence>
<accession>A0A841R1W9</accession>
<proteinExistence type="predicted"/>
<protein>
    <submittedName>
        <fullName evidence="2">Outer membrane protein</fullName>
    </submittedName>
</protein>
<feature type="region of interest" description="Disordered" evidence="1">
    <location>
        <begin position="141"/>
        <end position="163"/>
    </location>
</feature>
<dbReference type="OrthoDB" id="1629141at2"/>
<dbReference type="Proteomes" id="UP000591941">
    <property type="component" value="Unassembled WGS sequence"/>
</dbReference>
<gene>
    <name evidence="2" type="ORF">HNR45_000421</name>
</gene>
<comment type="caution">
    <text evidence="2">The sequence shown here is derived from an EMBL/GenBank/DDBJ whole genome shotgun (WGS) entry which is preliminary data.</text>
</comment>
<dbReference type="RefSeq" id="WP_159823148.1">
    <property type="nucleotide sequence ID" value="NZ_CABWNB010000003.1"/>
</dbReference>
<dbReference type="InterPro" id="IPR024930">
    <property type="entry name" value="Skp_dom_sf"/>
</dbReference>
<dbReference type="AlphaFoldDB" id="A0A841R1W9"/>
<evidence type="ECO:0000313" key="3">
    <source>
        <dbReference type="Proteomes" id="UP000591941"/>
    </source>
</evidence>
<evidence type="ECO:0000313" key="2">
    <source>
        <dbReference type="EMBL" id="MBB6477391.1"/>
    </source>
</evidence>
<dbReference type="SMART" id="SM00935">
    <property type="entry name" value="OmpH"/>
    <property type="match status" value="1"/>
</dbReference>
<dbReference type="GO" id="GO:0051082">
    <property type="term" value="F:unfolded protein binding"/>
    <property type="evidence" value="ECO:0007669"/>
    <property type="project" value="InterPro"/>
</dbReference>
<dbReference type="Gene3D" id="3.30.910.20">
    <property type="entry name" value="Skp domain"/>
    <property type="match status" value="1"/>
</dbReference>
<organism evidence="2 3">
    <name type="scientific">Negativicoccus succinicivorans</name>
    <dbReference type="NCBI Taxonomy" id="620903"/>
    <lineage>
        <taxon>Bacteria</taxon>
        <taxon>Bacillati</taxon>
        <taxon>Bacillota</taxon>
        <taxon>Negativicutes</taxon>
        <taxon>Veillonellales</taxon>
        <taxon>Veillonellaceae</taxon>
        <taxon>Negativicoccus</taxon>
    </lineage>
</organism>
<keyword evidence="3" id="KW-1185">Reference proteome</keyword>
<dbReference type="EMBL" id="JACHHI010000002">
    <property type="protein sequence ID" value="MBB6477391.1"/>
    <property type="molecule type" value="Genomic_DNA"/>
</dbReference>
<sequence>MVNKWWRSFALVGMLAGVMLMSGCGNDEKVGVVDFERIARESGQAQQITQEIMTKQAEIAARLQQAQATSSPEEFAVTEQTAKRELQVFQMAKQQQFQALIESQSQLIAKEKKLGIIMHKNAVHYQGVDVTEELLAKLKANDNTNKKQNQEAQPASAEKSGQK</sequence>
<dbReference type="GeneID" id="93485699"/>
<dbReference type="InterPro" id="IPR005632">
    <property type="entry name" value="Chaperone_Skp"/>
</dbReference>
<dbReference type="SUPFAM" id="SSF111384">
    <property type="entry name" value="OmpH-like"/>
    <property type="match status" value="1"/>
</dbReference>
<reference evidence="2 3" key="1">
    <citation type="submission" date="2020-08" db="EMBL/GenBank/DDBJ databases">
        <title>Genomic Encyclopedia of Type Strains, Phase IV (KMG-IV): sequencing the most valuable type-strain genomes for metagenomic binning, comparative biology and taxonomic classification.</title>
        <authorList>
            <person name="Goeker M."/>
        </authorList>
    </citation>
    <scope>NUCLEOTIDE SEQUENCE [LARGE SCALE GENOMIC DNA]</scope>
    <source>
        <strain evidence="2 3">DSM 21255</strain>
    </source>
</reference>
<dbReference type="PROSITE" id="PS51257">
    <property type="entry name" value="PROKAR_LIPOPROTEIN"/>
    <property type="match status" value="1"/>
</dbReference>
<name>A0A841R1W9_9FIRM</name>